<feature type="domain" description="CP-type G" evidence="12">
    <location>
        <begin position="60"/>
        <end position="216"/>
    </location>
</feature>
<feature type="binding site" evidence="10">
    <location>
        <begin position="160"/>
        <end position="168"/>
    </location>
    <ligand>
        <name>GTP</name>
        <dbReference type="ChEBI" id="CHEBI:37565"/>
    </ligand>
</feature>
<dbReference type="PROSITE" id="PS50936">
    <property type="entry name" value="ENGC_GTPASE"/>
    <property type="match status" value="1"/>
</dbReference>
<evidence type="ECO:0000256" key="8">
    <source>
        <dbReference type="ARBA" id="ARBA00022884"/>
    </source>
</evidence>
<dbReference type="Gene3D" id="1.10.40.50">
    <property type="entry name" value="Probable gtpase engc, domain 3"/>
    <property type="match status" value="1"/>
</dbReference>
<feature type="binding site" evidence="10">
    <location>
        <position position="254"/>
    </location>
    <ligand>
        <name>Zn(2+)</name>
        <dbReference type="ChEBI" id="CHEBI:29105"/>
    </ligand>
</feature>
<evidence type="ECO:0000313" key="13">
    <source>
        <dbReference type="EMBL" id="UWD34466.1"/>
    </source>
</evidence>
<organism evidence="13 14">
    <name type="scientific">Mesomycoplasma molare</name>
    <dbReference type="NCBI Taxonomy" id="171288"/>
    <lineage>
        <taxon>Bacteria</taxon>
        <taxon>Bacillati</taxon>
        <taxon>Mycoplasmatota</taxon>
        <taxon>Mycoplasmoidales</taxon>
        <taxon>Metamycoplasmataceae</taxon>
        <taxon>Mesomycoplasma</taxon>
    </lineage>
</organism>
<dbReference type="Proteomes" id="UP001058364">
    <property type="component" value="Chromosome"/>
</dbReference>
<dbReference type="PANTHER" id="PTHR32120:SF11">
    <property type="entry name" value="SMALL RIBOSOMAL SUBUNIT BIOGENESIS GTPASE RSGA 1, MITOCHONDRIAL-RELATED"/>
    <property type="match status" value="1"/>
</dbReference>
<protein>
    <recommendedName>
        <fullName evidence="10">Small ribosomal subunit biogenesis GTPase RsgA</fullName>
        <ecNumber evidence="10">3.6.1.-</ecNumber>
    </recommendedName>
</protein>
<evidence type="ECO:0000259" key="12">
    <source>
        <dbReference type="PROSITE" id="PS51721"/>
    </source>
</evidence>
<dbReference type="InterPro" id="IPR030378">
    <property type="entry name" value="G_CP_dom"/>
</dbReference>
<keyword evidence="5 10" id="KW-0547">Nucleotide-binding</keyword>
<keyword evidence="6 10" id="KW-0378">Hydrolase</keyword>
<dbReference type="SUPFAM" id="SSF52540">
    <property type="entry name" value="P-loop containing nucleoside triphosphate hydrolases"/>
    <property type="match status" value="1"/>
</dbReference>
<evidence type="ECO:0000256" key="5">
    <source>
        <dbReference type="ARBA" id="ARBA00022741"/>
    </source>
</evidence>
<keyword evidence="7 10" id="KW-0862">Zinc</keyword>
<keyword evidence="14" id="KW-1185">Reference proteome</keyword>
<evidence type="ECO:0000313" key="14">
    <source>
        <dbReference type="Proteomes" id="UP001058364"/>
    </source>
</evidence>
<dbReference type="EMBL" id="CP103423">
    <property type="protein sequence ID" value="UWD34466.1"/>
    <property type="molecule type" value="Genomic_DNA"/>
</dbReference>
<comment type="cofactor">
    <cofactor evidence="10">
        <name>Zn(2+)</name>
        <dbReference type="ChEBI" id="CHEBI:29105"/>
    </cofactor>
    <text evidence="10">Binds 1 zinc ion per subunit.</text>
</comment>
<feature type="binding site" evidence="10">
    <location>
        <position position="239"/>
    </location>
    <ligand>
        <name>Zn(2+)</name>
        <dbReference type="ChEBI" id="CHEBI:29105"/>
    </ligand>
</feature>
<keyword evidence="2 10" id="KW-0690">Ribosome biogenesis</keyword>
<evidence type="ECO:0000256" key="10">
    <source>
        <dbReference type="HAMAP-Rule" id="MF_01820"/>
    </source>
</evidence>
<feature type="binding site" evidence="10">
    <location>
        <position position="246"/>
    </location>
    <ligand>
        <name>Zn(2+)</name>
        <dbReference type="ChEBI" id="CHEBI:29105"/>
    </ligand>
</feature>
<comment type="function">
    <text evidence="10">One of several proteins that assist in the late maturation steps of the functional core of the 30S ribosomal subunit. Helps release RbfA from mature subunits. May play a role in the assembly of ribosomal proteins into the subunit. Circularly permuted GTPase that catalyzes slow GTP hydrolysis, GTPase activity is stimulated by the 30S ribosomal subunit.</text>
</comment>
<feature type="binding site" evidence="10">
    <location>
        <position position="244"/>
    </location>
    <ligand>
        <name>Zn(2+)</name>
        <dbReference type="ChEBI" id="CHEBI:29105"/>
    </ligand>
</feature>
<keyword evidence="9 10" id="KW-0342">GTP-binding</keyword>
<dbReference type="PANTHER" id="PTHR32120">
    <property type="entry name" value="SMALL RIBOSOMAL SUBUNIT BIOGENESIS GTPASE RSGA"/>
    <property type="match status" value="1"/>
</dbReference>
<comment type="similarity">
    <text evidence="10">Belongs to the TRAFAC class YlqF/YawG GTPase family. RsgA subfamily.</text>
</comment>
<dbReference type="EC" id="3.6.1.-" evidence="10"/>
<evidence type="ECO:0000256" key="9">
    <source>
        <dbReference type="ARBA" id="ARBA00023134"/>
    </source>
</evidence>
<dbReference type="InterPro" id="IPR027417">
    <property type="entry name" value="P-loop_NTPase"/>
</dbReference>
<evidence type="ECO:0000256" key="4">
    <source>
        <dbReference type="ARBA" id="ARBA00022730"/>
    </source>
</evidence>
<dbReference type="Gene3D" id="3.40.50.300">
    <property type="entry name" value="P-loop containing nucleotide triphosphate hydrolases"/>
    <property type="match status" value="1"/>
</dbReference>
<dbReference type="InterPro" id="IPR012340">
    <property type="entry name" value="NA-bd_OB-fold"/>
</dbReference>
<feature type="binding site" evidence="10">
    <location>
        <begin position="109"/>
        <end position="112"/>
    </location>
    <ligand>
        <name>GTP</name>
        <dbReference type="ChEBI" id="CHEBI:37565"/>
    </ligand>
</feature>
<evidence type="ECO:0000259" key="11">
    <source>
        <dbReference type="PROSITE" id="PS50936"/>
    </source>
</evidence>
<keyword evidence="1 10" id="KW-0963">Cytoplasm</keyword>
<keyword evidence="8 10" id="KW-0694">RNA-binding</keyword>
<name>A0ABY5TY20_9BACT</name>
<comment type="subcellular location">
    <subcellularLocation>
        <location evidence="10">Cytoplasm</location>
    </subcellularLocation>
</comment>
<evidence type="ECO:0000256" key="6">
    <source>
        <dbReference type="ARBA" id="ARBA00022801"/>
    </source>
</evidence>
<reference evidence="13" key="1">
    <citation type="submission" date="2022-08" db="EMBL/GenBank/DDBJ databases">
        <title>Complete genome sequence of Mycoplasma molare type strain H 542.</title>
        <authorList>
            <person name="Spergser J."/>
        </authorList>
    </citation>
    <scope>NUCLEOTIDE SEQUENCE</scope>
    <source>
        <strain evidence="13">H 542</strain>
    </source>
</reference>
<comment type="subunit">
    <text evidence="10">Monomer. Associates with 30S ribosomal subunit, binds 16S rRNA.</text>
</comment>
<dbReference type="PROSITE" id="PS51721">
    <property type="entry name" value="G_CP"/>
    <property type="match status" value="1"/>
</dbReference>
<dbReference type="Gene3D" id="2.40.50.140">
    <property type="entry name" value="Nucleic acid-binding proteins"/>
    <property type="match status" value="1"/>
</dbReference>
<gene>
    <name evidence="10 13" type="primary">rsgA</name>
    <name evidence="13" type="ORF">NX772_01385</name>
</gene>
<dbReference type="RefSeq" id="WP_027123192.1">
    <property type="nucleotide sequence ID" value="NZ_CP103423.1"/>
</dbReference>
<dbReference type="NCBIfam" id="TIGR00157">
    <property type="entry name" value="ribosome small subunit-dependent GTPase A"/>
    <property type="match status" value="1"/>
</dbReference>
<proteinExistence type="inferred from homology"/>
<dbReference type="Pfam" id="PF03193">
    <property type="entry name" value="RsgA_GTPase"/>
    <property type="match status" value="1"/>
</dbReference>
<evidence type="ECO:0000256" key="1">
    <source>
        <dbReference type="ARBA" id="ARBA00022490"/>
    </source>
</evidence>
<accession>A0ABY5TY20</accession>
<keyword evidence="4 10" id="KW-0699">rRNA-binding</keyword>
<evidence type="ECO:0000256" key="7">
    <source>
        <dbReference type="ARBA" id="ARBA00022833"/>
    </source>
</evidence>
<keyword evidence="3 10" id="KW-0479">Metal-binding</keyword>
<dbReference type="Pfam" id="PF16745">
    <property type="entry name" value="RsgA_N"/>
    <property type="match status" value="1"/>
</dbReference>
<evidence type="ECO:0000256" key="3">
    <source>
        <dbReference type="ARBA" id="ARBA00022723"/>
    </source>
</evidence>
<sequence length="288" mass="33777">MEKGKVIRIIAGFYDILDQNNNVIRLRGSGKLRNSDVLPVVGDIVEYEKNGMVNKILERKNFFIRPKIANIDQVIVVISLKEPDFSSFLLDKFLLIIESKKIKPIIIFTKVDLFLDFDLIAKDYKKMNYDFFFINNKEKESENIKKLKPLFKNKISVFMGQTGVGKTSLINNLSDQDFQTQEISKSLNRGKHTTRVVQMIEWNGGFLIDTPGFSSFSLDINKEEINQSFAIFRENFIYCKYRSCLHYKENEEDCKIKLMVKQEEIPLFRYENYINLLKEFLKGKNEKN</sequence>
<dbReference type="CDD" id="cd01854">
    <property type="entry name" value="YjeQ_EngC"/>
    <property type="match status" value="1"/>
</dbReference>
<evidence type="ECO:0000256" key="2">
    <source>
        <dbReference type="ARBA" id="ARBA00022517"/>
    </source>
</evidence>
<dbReference type="InterPro" id="IPR004881">
    <property type="entry name" value="Ribosome_biogen_GTPase_RsgA"/>
</dbReference>
<dbReference type="InterPro" id="IPR010914">
    <property type="entry name" value="RsgA_GTPase_dom"/>
</dbReference>
<dbReference type="SUPFAM" id="SSF50249">
    <property type="entry name" value="Nucleic acid-binding proteins"/>
    <property type="match status" value="1"/>
</dbReference>
<dbReference type="HAMAP" id="MF_01820">
    <property type="entry name" value="GTPase_RsgA"/>
    <property type="match status" value="1"/>
</dbReference>
<dbReference type="InterPro" id="IPR031944">
    <property type="entry name" value="RsgA_N"/>
</dbReference>
<feature type="domain" description="EngC GTPase" evidence="11">
    <location>
        <begin position="69"/>
        <end position="214"/>
    </location>
</feature>